<organism evidence="2 3">
    <name type="scientific">Argiope bruennichi</name>
    <name type="common">Wasp spider</name>
    <name type="synonym">Aranea bruennichi</name>
    <dbReference type="NCBI Taxonomy" id="94029"/>
    <lineage>
        <taxon>Eukaryota</taxon>
        <taxon>Metazoa</taxon>
        <taxon>Ecdysozoa</taxon>
        <taxon>Arthropoda</taxon>
        <taxon>Chelicerata</taxon>
        <taxon>Arachnida</taxon>
        <taxon>Araneae</taxon>
        <taxon>Araneomorphae</taxon>
        <taxon>Entelegynae</taxon>
        <taxon>Araneoidea</taxon>
        <taxon>Araneidae</taxon>
        <taxon>Argiope</taxon>
    </lineage>
</organism>
<evidence type="ECO:0000313" key="3">
    <source>
        <dbReference type="Proteomes" id="UP000807504"/>
    </source>
</evidence>
<dbReference type="Gene3D" id="3.30.710.10">
    <property type="entry name" value="Potassium Channel Kv1.1, Chain A"/>
    <property type="match status" value="1"/>
</dbReference>
<dbReference type="SUPFAM" id="SSF54695">
    <property type="entry name" value="POZ domain"/>
    <property type="match status" value="1"/>
</dbReference>
<dbReference type="EMBL" id="JABXBU010001863">
    <property type="protein sequence ID" value="KAF8783174.1"/>
    <property type="molecule type" value="Genomic_DNA"/>
</dbReference>
<reference evidence="2" key="1">
    <citation type="journal article" date="2020" name="bioRxiv">
        <title>Chromosome-level reference genome of the European wasp spider Argiope bruennichi: a resource for studies on range expansion and evolutionary adaptation.</title>
        <authorList>
            <person name="Sheffer M.M."/>
            <person name="Hoppe A."/>
            <person name="Krehenwinkel H."/>
            <person name="Uhl G."/>
            <person name="Kuss A.W."/>
            <person name="Jensen L."/>
            <person name="Jensen C."/>
            <person name="Gillespie R.G."/>
            <person name="Hoff K.J."/>
            <person name="Prost S."/>
        </authorList>
    </citation>
    <scope>NUCLEOTIDE SEQUENCE</scope>
</reference>
<dbReference type="OMA" id="DCTIVCK"/>
<dbReference type="InterPro" id="IPR011333">
    <property type="entry name" value="SKP1/BTB/POZ_sf"/>
</dbReference>
<dbReference type="Proteomes" id="UP000807504">
    <property type="component" value="Unassembled WGS sequence"/>
</dbReference>
<dbReference type="Pfam" id="PF00651">
    <property type="entry name" value="BTB"/>
    <property type="match status" value="1"/>
</dbReference>
<proteinExistence type="predicted"/>
<name>A0A8T0EZS6_ARGBR</name>
<evidence type="ECO:0000259" key="1">
    <source>
        <dbReference type="PROSITE" id="PS50097"/>
    </source>
</evidence>
<gene>
    <name evidence="2" type="ORF">HNY73_013374</name>
</gene>
<dbReference type="AlphaFoldDB" id="A0A8T0EZS6"/>
<sequence>MFVEGAPLKRETNSCVLRMMNQQMFTISNNLPSLKSDKFQQMRAFPPDCTLVCKNGRVTAHRLVLSAASTFFMTSIAQSSGGHIFLPQYDVQDIRQIVDFIYGQSVTIDYDRMSKLVDIANDLGINVFANPKRS</sequence>
<dbReference type="OrthoDB" id="6053912at2759"/>
<reference evidence="2" key="2">
    <citation type="submission" date="2020-06" db="EMBL/GenBank/DDBJ databases">
        <authorList>
            <person name="Sheffer M."/>
        </authorList>
    </citation>
    <scope>NUCLEOTIDE SEQUENCE</scope>
</reference>
<accession>A0A8T0EZS6</accession>
<dbReference type="PROSITE" id="PS50097">
    <property type="entry name" value="BTB"/>
    <property type="match status" value="1"/>
</dbReference>
<keyword evidence="3" id="KW-1185">Reference proteome</keyword>
<feature type="domain" description="BTB" evidence="1">
    <location>
        <begin position="47"/>
        <end position="110"/>
    </location>
</feature>
<protein>
    <submittedName>
        <fullName evidence="2">Protein bric-a-brac 1 like protein</fullName>
    </submittedName>
</protein>
<dbReference type="InterPro" id="IPR000210">
    <property type="entry name" value="BTB/POZ_dom"/>
</dbReference>
<dbReference type="SMART" id="SM00225">
    <property type="entry name" value="BTB"/>
    <property type="match status" value="1"/>
</dbReference>
<comment type="caution">
    <text evidence="2">The sequence shown here is derived from an EMBL/GenBank/DDBJ whole genome shotgun (WGS) entry which is preliminary data.</text>
</comment>
<evidence type="ECO:0000313" key="2">
    <source>
        <dbReference type="EMBL" id="KAF8783174.1"/>
    </source>
</evidence>